<organism evidence="1 2">
    <name type="scientific">Pistacia atlantica</name>
    <dbReference type="NCBI Taxonomy" id="434234"/>
    <lineage>
        <taxon>Eukaryota</taxon>
        <taxon>Viridiplantae</taxon>
        <taxon>Streptophyta</taxon>
        <taxon>Embryophyta</taxon>
        <taxon>Tracheophyta</taxon>
        <taxon>Spermatophyta</taxon>
        <taxon>Magnoliopsida</taxon>
        <taxon>eudicotyledons</taxon>
        <taxon>Gunneridae</taxon>
        <taxon>Pentapetalae</taxon>
        <taxon>rosids</taxon>
        <taxon>malvids</taxon>
        <taxon>Sapindales</taxon>
        <taxon>Anacardiaceae</taxon>
        <taxon>Pistacia</taxon>
    </lineage>
</organism>
<comment type="caution">
    <text evidence="1">The sequence shown here is derived from an EMBL/GenBank/DDBJ whole genome shotgun (WGS) entry which is preliminary data.</text>
</comment>
<accession>A0ACC1BHB6</accession>
<sequence>MNSGCRGRRGWGFCREEVDELGGGGGRGFGCPNRPKSDKERLHDVIAVAGEQRVQCREKGLGFDGGTPGVLLVQNQNPCSFNGIKCNETRVSSIDLTSLHLDTDFHLVAYLLTLENLQTLSLQNTNLSGTISLTLGSKCSSYLTSIDLSHNSLSGPLSVLSNLGSCSSLKSLNLSSNLLAFSGEESGVLKLSLESLDLSYNYQISGPNFVPWIVYNGCEDLKLLALKALEHLDISANKFSFDIVHAISPCEKLTFLNISGNQFGGQVPVLSSAANLQFFLLGNNLFQGEIPVQLADSWTRSIFLRIICELPVDTFLQMSSLKELVLSFNDFTGVLPHSLSELTNLETLDLSSNNFSGLIPANLCRHPGNSLKDIPSSLGALSELQDLNLWLNNLRGEIPQELGNIQTLQTLILDFNQLSGPVPSSLSNCTNLTWISLSNDQLSGEIPRWISELSNLAILKLNNNSFYGSIPLELGDCRNLIWLDLNTNNLNGSIPPALFKQSGKIAVNFIAGKIYVYIKNDGSKECHGAGNLLSLEELDRSS</sequence>
<keyword evidence="2" id="KW-1185">Reference proteome</keyword>
<evidence type="ECO:0000313" key="2">
    <source>
        <dbReference type="Proteomes" id="UP001164250"/>
    </source>
</evidence>
<reference evidence="2" key="1">
    <citation type="journal article" date="2023" name="G3 (Bethesda)">
        <title>Genome assembly and association tests identify interacting loci associated with vigor, precocity, and sex in interspecific pistachio rootstocks.</title>
        <authorList>
            <person name="Palmer W."/>
            <person name="Jacygrad E."/>
            <person name="Sagayaradj S."/>
            <person name="Cavanaugh K."/>
            <person name="Han R."/>
            <person name="Bertier L."/>
            <person name="Beede B."/>
            <person name="Kafkas S."/>
            <person name="Golino D."/>
            <person name="Preece J."/>
            <person name="Michelmore R."/>
        </authorList>
    </citation>
    <scope>NUCLEOTIDE SEQUENCE [LARGE SCALE GENOMIC DNA]</scope>
</reference>
<gene>
    <name evidence="1" type="ORF">Patl1_27840</name>
</gene>
<proteinExistence type="predicted"/>
<evidence type="ECO:0000313" key="1">
    <source>
        <dbReference type="EMBL" id="KAJ0098286.1"/>
    </source>
</evidence>
<name>A0ACC1BHB6_9ROSI</name>
<dbReference type="Proteomes" id="UP001164250">
    <property type="component" value="Chromosome 5"/>
</dbReference>
<dbReference type="EMBL" id="CM047901">
    <property type="protein sequence ID" value="KAJ0098286.1"/>
    <property type="molecule type" value="Genomic_DNA"/>
</dbReference>
<protein>
    <submittedName>
        <fullName evidence="1">Uncharacterized protein</fullName>
    </submittedName>
</protein>